<dbReference type="GO" id="GO:0004113">
    <property type="term" value="F:2',3'-cyclic-nucleotide 3'-phosphodiesterase activity"/>
    <property type="evidence" value="ECO:0007669"/>
    <property type="project" value="InterPro"/>
</dbReference>
<dbReference type="AlphaFoldDB" id="A0A2H9TAN1"/>
<protein>
    <submittedName>
        <fullName evidence="2">RNA 2',3'-cyclic phosphodiesterase</fullName>
        <ecNumber evidence="2">3.1.4.-</ecNumber>
    </submittedName>
</protein>
<organism evidence="2">
    <name type="scientific">invertebrate metagenome</name>
    <dbReference type="NCBI Taxonomy" id="1711999"/>
    <lineage>
        <taxon>unclassified sequences</taxon>
        <taxon>metagenomes</taxon>
        <taxon>organismal metagenomes</taxon>
    </lineage>
</organism>
<dbReference type="HAMAP" id="MF_01940">
    <property type="entry name" value="RNA_CPDase"/>
    <property type="match status" value="1"/>
</dbReference>
<dbReference type="PANTHER" id="PTHR35561:SF1">
    <property type="entry name" value="RNA 2',3'-CYCLIC PHOSPHODIESTERASE"/>
    <property type="match status" value="1"/>
</dbReference>
<dbReference type="EMBL" id="NSIT01000023">
    <property type="protein sequence ID" value="PJE80306.1"/>
    <property type="molecule type" value="Genomic_DNA"/>
</dbReference>
<dbReference type="NCBIfam" id="TIGR02258">
    <property type="entry name" value="2_5_ligase"/>
    <property type="match status" value="1"/>
</dbReference>
<name>A0A2H9TAN1_9ZZZZ</name>
<comment type="caution">
    <text evidence="2">The sequence shown here is derived from an EMBL/GenBank/DDBJ whole genome shotgun (WGS) entry which is preliminary data.</text>
</comment>
<dbReference type="InterPro" id="IPR004175">
    <property type="entry name" value="RNA_CPDase"/>
</dbReference>
<dbReference type="SUPFAM" id="SSF55144">
    <property type="entry name" value="LigT-like"/>
    <property type="match status" value="1"/>
</dbReference>
<evidence type="ECO:0000256" key="1">
    <source>
        <dbReference type="ARBA" id="ARBA00022801"/>
    </source>
</evidence>
<reference evidence="2" key="1">
    <citation type="journal article" date="2017" name="Appl. Environ. Microbiol.">
        <title>Molecular characterization of an Endozoicomonas-like organism causing infection in king scallop Pecten maximus L.</title>
        <authorList>
            <person name="Cano I."/>
            <person name="van Aerle R."/>
            <person name="Ross S."/>
            <person name="Verner-Jeffreys D.W."/>
            <person name="Paley R.K."/>
            <person name="Rimmer G."/>
            <person name="Ryder D."/>
            <person name="Hooper P."/>
            <person name="Stone D."/>
            <person name="Feist S.W."/>
        </authorList>
    </citation>
    <scope>NUCLEOTIDE SEQUENCE</scope>
</reference>
<evidence type="ECO:0000313" key="2">
    <source>
        <dbReference type="EMBL" id="PJE80306.1"/>
    </source>
</evidence>
<dbReference type="EC" id="3.1.4.-" evidence="2"/>
<dbReference type="Gene3D" id="3.90.1140.10">
    <property type="entry name" value="Cyclic phosphodiesterase"/>
    <property type="match status" value="1"/>
</dbReference>
<accession>A0A2H9TAN1</accession>
<dbReference type="GO" id="GO:0008664">
    <property type="term" value="F:RNA 2',3'-cyclic 3'-phosphodiesterase activity"/>
    <property type="evidence" value="ECO:0007669"/>
    <property type="project" value="InterPro"/>
</dbReference>
<gene>
    <name evidence="2" type="primary">ytlP</name>
    <name evidence="2" type="ORF">CI610_00733</name>
</gene>
<proteinExistence type="inferred from homology"/>
<sequence>MTDNFFPIRTFLAIPVKILEWQTLSHFLSDHYPPFIITHWIPTQKHHLTLKFLGNSYQNQLSKLANILKKSFQHIPAFQCSAHCLTKLPIHQSPRFLVLAVQPDSRLTELAEICDQAALSCDFPASRHSFFPHISLARFPQSQKIETFLPKNNIKPVTFSIKNIHLFISHQKSKQPVYQTVKVFSLQTVT</sequence>
<keyword evidence="1 2" id="KW-0378">Hydrolase</keyword>
<dbReference type="Pfam" id="PF13563">
    <property type="entry name" value="2_5_RNA_ligase2"/>
    <property type="match status" value="1"/>
</dbReference>
<dbReference type="PANTHER" id="PTHR35561">
    <property type="entry name" value="RNA 2',3'-CYCLIC PHOSPHODIESTERASE"/>
    <property type="match status" value="1"/>
</dbReference>
<dbReference type="InterPro" id="IPR009097">
    <property type="entry name" value="Cyclic_Pdiesterase"/>
</dbReference>